<dbReference type="InterPro" id="IPR036259">
    <property type="entry name" value="MFS_trans_sf"/>
</dbReference>
<keyword evidence="9" id="KW-1185">Reference proteome</keyword>
<dbReference type="Gene3D" id="1.20.1250.20">
    <property type="entry name" value="MFS general substrate transporter like domains"/>
    <property type="match status" value="1"/>
</dbReference>
<dbReference type="Proteomes" id="UP000562682">
    <property type="component" value="Unassembled WGS sequence"/>
</dbReference>
<dbReference type="Pfam" id="PF07690">
    <property type="entry name" value="MFS_1"/>
    <property type="match status" value="1"/>
</dbReference>
<evidence type="ECO:0000313" key="9">
    <source>
        <dbReference type="Proteomes" id="UP000562682"/>
    </source>
</evidence>
<reference evidence="8 9" key="1">
    <citation type="submission" date="2020-05" db="EMBL/GenBank/DDBJ databases">
        <title>Identification and distribution of gene clusters putatively required for synthesis of sphingolipid metabolism inhibitors in phylogenetically diverse species of the filamentous fungus Fusarium.</title>
        <authorList>
            <person name="Kim H.-S."/>
            <person name="Busman M."/>
            <person name="Brown D.W."/>
            <person name="Divon H."/>
            <person name="Uhlig S."/>
            <person name="Proctor R.H."/>
        </authorList>
    </citation>
    <scope>NUCLEOTIDE SEQUENCE [LARGE SCALE GENOMIC DNA]</scope>
    <source>
        <strain evidence="8 9">NRRL 25311</strain>
    </source>
</reference>
<dbReference type="InterPro" id="IPR011701">
    <property type="entry name" value="MFS"/>
</dbReference>
<evidence type="ECO:0000256" key="2">
    <source>
        <dbReference type="ARBA" id="ARBA00022448"/>
    </source>
</evidence>
<evidence type="ECO:0000256" key="5">
    <source>
        <dbReference type="ARBA" id="ARBA00023136"/>
    </source>
</evidence>
<evidence type="ECO:0000313" key="8">
    <source>
        <dbReference type="EMBL" id="KAF5671944.1"/>
    </source>
</evidence>
<feature type="transmembrane region" description="Helical" evidence="7">
    <location>
        <begin position="99"/>
        <end position="117"/>
    </location>
</feature>
<feature type="transmembrane region" description="Helical" evidence="7">
    <location>
        <begin position="67"/>
        <end position="87"/>
    </location>
</feature>
<dbReference type="PANTHER" id="PTHR43791">
    <property type="entry name" value="PERMEASE-RELATED"/>
    <property type="match status" value="1"/>
</dbReference>
<keyword evidence="3 7" id="KW-0812">Transmembrane</keyword>
<keyword evidence="2" id="KW-0813">Transport</keyword>
<sequence>MASPPDTKPEVADEKAISVMEQDDDLPISNIEEQPLFRRIDLHLIWAVVLGCHAASENFAALCSGRVLLGAFEAIISPGFTLITGLWYEPSEHAKRHSLWFVGNAVGSLIGSLNAYGCTFVTGGPLAPWRWLFIVLSIITAGWAVVLYIWLPDTPATARFLNPAQRVWAMQRPQVAQRSFKTNKWSNAQLLEAMMDPKTWFQFFVITTVFLSNGVIVNLPSTNSAGRYIGLILCASCANVFPMMLSLISSNVAGFTKKSTVNAVFFLGYCAGNIAGPQFFIPTEAPKYKTAFTALQYLAWENSRRDKAQGEYIDAESPERDAMPGAVMETTDQTDFENNNFRYYL</sequence>
<dbReference type="EMBL" id="JAAOAK010000343">
    <property type="protein sequence ID" value="KAF5671944.1"/>
    <property type="molecule type" value="Genomic_DNA"/>
</dbReference>
<evidence type="ECO:0000256" key="1">
    <source>
        <dbReference type="ARBA" id="ARBA00004141"/>
    </source>
</evidence>
<evidence type="ECO:0000256" key="3">
    <source>
        <dbReference type="ARBA" id="ARBA00022692"/>
    </source>
</evidence>
<evidence type="ECO:0000256" key="6">
    <source>
        <dbReference type="ARBA" id="ARBA00023180"/>
    </source>
</evidence>
<comment type="subcellular location">
    <subcellularLocation>
        <location evidence="1">Membrane</location>
        <topology evidence="1">Multi-pass membrane protein</topology>
    </subcellularLocation>
</comment>
<comment type="caution">
    <text evidence="8">The sequence shown here is derived from an EMBL/GenBank/DDBJ whole genome shotgun (WGS) entry which is preliminary data.</text>
</comment>
<evidence type="ECO:0000256" key="4">
    <source>
        <dbReference type="ARBA" id="ARBA00022989"/>
    </source>
</evidence>
<feature type="transmembrane region" description="Helical" evidence="7">
    <location>
        <begin position="225"/>
        <end position="248"/>
    </location>
</feature>
<keyword evidence="6" id="KW-0325">Glycoprotein</keyword>
<proteinExistence type="predicted"/>
<accession>A0A8H5WVV3</accession>
<organism evidence="8 9">
    <name type="scientific">Fusarium denticulatum</name>
    <dbReference type="NCBI Taxonomy" id="48507"/>
    <lineage>
        <taxon>Eukaryota</taxon>
        <taxon>Fungi</taxon>
        <taxon>Dikarya</taxon>
        <taxon>Ascomycota</taxon>
        <taxon>Pezizomycotina</taxon>
        <taxon>Sordariomycetes</taxon>
        <taxon>Hypocreomycetidae</taxon>
        <taxon>Hypocreales</taxon>
        <taxon>Nectriaceae</taxon>
        <taxon>Fusarium</taxon>
        <taxon>Fusarium fujikuroi species complex</taxon>
    </lineage>
</organism>
<keyword evidence="4 7" id="KW-1133">Transmembrane helix</keyword>
<keyword evidence="5 7" id="KW-0472">Membrane</keyword>
<dbReference type="PANTHER" id="PTHR43791:SF103">
    <property type="entry name" value="MAJOR FACILITATOR SUPERFAMILY (MFS) PROFILE DOMAIN-CONTAINING PROTEIN-RELATED"/>
    <property type="match status" value="1"/>
</dbReference>
<dbReference type="GO" id="GO:0016020">
    <property type="term" value="C:membrane"/>
    <property type="evidence" value="ECO:0007669"/>
    <property type="project" value="UniProtKB-SubCell"/>
</dbReference>
<feature type="transmembrane region" description="Helical" evidence="7">
    <location>
        <begin position="200"/>
        <end position="219"/>
    </location>
</feature>
<name>A0A8H5WVV3_9HYPO</name>
<dbReference type="GO" id="GO:0022857">
    <property type="term" value="F:transmembrane transporter activity"/>
    <property type="evidence" value="ECO:0007669"/>
    <property type="project" value="InterPro"/>
</dbReference>
<dbReference type="AlphaFoldDB" id="A0A8H5WVV3"/>
<protein>
    <submittedName>
        <fullName evidence="8">Allantoate ureidosuccinate permease</fullName>
    </submittedName>
</protein>
<dbReference type="SUPFAM" id="SSF103473">
    <property type="entry name" value="MFS general substrate transporter"/>
    <property type="match status" value="1"/>
</dbReference>
<feature type="transmembrane region" description="Helical" evidence="7">
    <location>
        <begin position="129"/>
        <end position="151"/>
    </location>
</feature>
<evidence type="ECO:0000256" key="7">
    <source>
        <dbReference type="SAM" id="Phobius"/>
    </source>
</evidence>
<gene>
    <name evidence="8" type="ORF">FDENT_10790</name>
</gene>